<name>A0A9X2NMG3_9PSEU</name>
<dbReference type="Pfam" id="PF01740">
    <property type="entry name" value="STAS"/>
    <property type="match status" value="1"/>
</dbReference>
<dbReference type="NCBIfam" id="TIGR00377">
    <property type="entry name" value="ant_ant_sig"/>
    <property type="match status" value="1"/>
</dbReference>
<evidence type="ECO:0000313" key="5">
    <source>
        <dbReference type="Proteomes" id="UP001144096"/>
    </source>
</evidence>
<protein>
    <recommendedName>
        <fullName evidence="2">Anti-sigma factor antagonist</fullName>
    </recommendedName>
</protein>
<feature type="domain" description="STAS" evidence="3">
    <location>
        <begin position="17"/>
        <end position="114"/>
    </location>
</feature>
<gene>
    <name evidence="4" type="ORF">M8542_49145</name>
</gene>
<dbReference type="PANTHER" id="PTHR33495">
    <property type="entry name" value="ANTI-SIGMA FACTOR ANTAGONIST TM_1081-RELATED-RELATED"/>
    <property type="match status" value="1"/>
</dbReference>
<dbReference type="PROSITE" id="PS50801">
    <property type="entry name" value="STAS"/>
    <property type="match status" value="1"/>
</dbReference>
<reference evidence="4" key="1">
    <citation type="submission" date="2022-06" db="EMBL/GenBank/DDBJ databases">
        <title>Amycolatopsis iheyaensis sp. nov., a new species of the genus Amycolatopsis isolated from soil in Iheya island, Japan.</title>
        <authorList>
            <person name="Ngamcharungchit C."/>
            <person name="Kanto H."/>
            <person name="Take A."/>
            <person name="Intra B."/>
            <person name="Matsumoto A."/>
            <person name="Panbangred W."/>
            <person name="Inahashi Y."/>
        </authorList>
    </citation>
    <scope>NUCLEOTIDE SEQUENCE</scope>
    <source>
        <strain evidence="4">OK19-0408</strain>
    </source>
</reference>
<evidence type="ECO:0000313" key="4">
    <source>
        <dbReference type="EMBL" id="MCR6490783.1"/>
    </source>
</evidence>
<keyword evidence="5" id="KW-1185">Reference proteome</keyword>
<comment type="similarity">
    <text evidence="1 2">Belongs to the anti-sigma-factor antagonist family.</text>
</comment>
<dbReference type="GO" id="GO:0043856">
    <property type="term" value="F:anti-sigma factor antagonist activity"/>
    <property type="evidence" value="ECO:0007669"/>
    <property type="project" value="InterPro"/>
</dbReference>
<evidence type="ECO:0000256" key="2">
    <source>
        <dbReference type="RuleBase" id="RU003749"/>
    </source>
</evidence>
<dbReference type="EMBL" id="JAMXQV010000056">
    <property type="protein sequence ID" value="MCR6490783.1"/>
    <property type="molecule type" value="Genomic_DNA"/>
</dbReference>
<dbReference type="Proteomes" id="UP001144096">
    <property type="component" value="Unassembled WGS sequence"/>
</dbReference>
<comment type="caution">
    <text evidence="4">The sequence shown here is derived from an EMBL/GenBank/DDBJ whole genome shotgun (WGS) entry which is preliminary data.</text>
</comment>
<dbReference type="InterPro" id="IPR036513">
    <property type="entry name" value="STAS_dom_sf"/>
</dbReference>
<proteinExistence type="inferred from homology"/>
<dbReference type="SUPFAM" id="SSF52091">
    <property type="entry name" value="SpoIIaa-like"/>
    <property type="match status" value="1"/>
</dbReference>
<organism evidence="4 5">
    <name type="scientific">Amycolatopsis iheyensis</name>
    <dbReference type="NCBI Taxonomy" id="2945988"/>
    <lineage>
        <taxon>Bacteria</taxon>
        <taxon>Bacillati</taxon>
        <taxon>Actinomycetota</taxon>
        <taxon>Actinomycetes</taxon>
        <taxon>Pseudonocardiales</taxon>
        <taxon>Pseudonocardiaceae</taxon>
        <taxon>Amycolatopsis</taxon>
    </lineage>
</organism>
<dbReference type="InterPro" id="IPR003658">
    <property type="entry name" value="Anti-sigma_ant"/>
</dbReference>
<dbReference type="InterPro" id="IPR002645">
    <property type="entry name" value="STAS_dom"/>
</dbReference>
<sequence>MTSPFSTSTEVADTGPILTVRGELDVATAPRLRTEVGGLELGAGQLLVVDLAGVTFCDSSGISALIAARNAAEAARAGVALVAVPSRITRTLGLTGLADFFPTYDSAEDAISAHR</sequence>
<accession>A0A9X2NMG3</accession>
<dbReference type="AlphaFoldDB" id="A0A9X2NMG3"/>
<dbReference type="CDD" id="cd07043">
    <property type="entry name" value="STAS_anti-anti-sigma_factors"/>
    <property type="match status" value="1"/>
</dbReference>
<evidence type="ECO:0000256" key="1">
    <source>
        <dbReference type="ARBA" id="ARBA00009013"/>
    </source>
</evidence>
<evidence type="ECO:0000259" key="3">
    <source>
        <dbReference type="PROSITE" id="PS50801"/>
    </source>
</evidence>
<dbReference type="PANTHER" id="PTHR33495:SF2">
    <property type="entry name" value="ANTI-SIGMA FACTOR ANTAGONIST TM_1081-RELATED"/>
    <property type="match status" value="1"/>
</dbReference>
<dbReference type="Gene3D" id="3.30.750.24">
    <property type="entry name" value="STAS domain"/>
    <property type="match status" value="1"/>
</dbReference>
<dbReference type="RefSeq" id="WP_257927355.1">
    <property type="nucleotide sequence ID" value="NZ_JAMXQV010000056.1"/>
</dbReference>